<evidence type="ECO:0000256" key="1">
    <source>
        <dbReference type="SAM" id="MobiDB-lite"/>
    </source>
</evidence>
<reference evidence="2" key="1">
    <citation type="journal article" date="2005" name="Genome Res.">
        <title>Gene and alternative splicing annotation with AIR.</title>
        <authorList>
            <person name="Florea L."/>
            <person name="Di Francesco V."/>
            <person name="Miller J."/>
            <person name="Turner R."/>
            <person name="Yao A."/>
            <person name="Harris M."/>
            <person name="Walenz B."/>
            <person name="Mobarry C."/>
            <person name="Merkulov G.V."/>
            <person name="Charlab R."/>
            <person name="Dew I."/>
            <person name="Deng Z."/>
            <person name="Istrail S."/>
            <person name="Li P."/>
            <person name="Sutton G."/>
        </authorList>
    </citation>
    <scope>NUCLEOTIDE SEQUENCE</scope>
    <source>
        <strain evidence="2">BN</strain>
    </source>
</reference>
<protein>
    <submittedName>
        <fullName evidence="2">RCG40053, isoform CRA_b</fullName>
    </submittedName>
</protein>
<feature type="region of interest" description="Disordered" evidence="1">
    <location>
        <begin position="1"/>
        <end position="35"/>
    </location>
</feature>
<gene>
    <name evidence="2" type="ORF">rCG_40053</name>
</gene>
<evidence type="ECO:0000313" key="2">
    <source>
        <dbReference type="EMBL" id="EDM17884.1"/>
    </source>
</evidence>
<proteinExistence type="predicted"/>
<dbReference type="AlphaFoldDB" id="A6I7Z7"/>
<dbReference type="EMBL" id="CH473956">
    <property type="protein sequence ID" value="EDM17884.1"/>
    <property type="molecule type" value="Genomic_DNA"/>
</dbReference>
<reference evidence="2" key="2">
    <citation type="submission" date="2005-09" db="EMBL/GenBank/DDBJ databases">
        <authorList>
            <person name="Mural R.J."/>
            <person name="Li P.W."/>
            <person name="Adams M.D."/>
            <person name="Amanatides P.G."/>
            <person name="Baden-Tillson H."/>
            <person name="Barnstead M."/>
            <person name="Chin S.H."/>
            <person name="Dew I."/>
            <person name="Evans C.A."/>
            <person name="Ferriera S."/>
            <person name="Flanigan M."/>
            <person name="Fosler C."/>
            <person name="Glodek A."/>
            <person name="Gu Z."/>
            <person name="Holt R.A."/>
            <person name="Jennings D."/>
            <person name="Kraft C.L."/>
            <person name="Lu F."/>
            <person name="Nguyen T."/>
            <person name="Nusskern D.R."/>
            <person name="Pfannkoch C.M."/>
            <person name="Sitter C."/>
            <person name="Sutton G.G."/>
            <person name="Venter J.C."/>
            <person name="Wang Z."/>
            <person name="Woodage T."/>
            <person name="Zheng X.H."/>
            <person name="Zhong F."/>
        </authorList>
    </citation>
    <scope>NUCLEOTIDE SEQUENCE</scope>
    <source>
        <strain evidence="2">BN</strain>
    </source>
</reference>
<organism evidence="2">
    <name type="scientific">Rattus norvegicus</name>
    <name type="common">Rat</name>
    <dbReference type="NCBI Taxonomy" id="10116"/>
    <lineage>
        <taxon>Eukaryota</taxon>
        <taxon>Metazoa</taxon>
        <taxon>Chordata</taxon>
        <taxon>Craniata</taxon>
        <taxon>Vertebrata</taxon>
        <taxon>Euteleostomi</taxon>
        <taxon>Mammalia</taxon>
        <taxon>Eutheria</taxon>
        <taxon>Euarchontoglires</taxon>
        <taxon>Glires</taxon>
        <taxon>Rodentia</taxon>
        <taxon>Myomorpha</taxon>
        <taxon>Muroidea</taxon>
        <taxon>Muridae</taxon>
        <taxon>Murinae</taxon>
        <taxon>Rattus</taxon>
    </lineage>
</organism>
<accession>A6I7Z7</accession>
<dbReference type="Proteomes" id="UP000234681">
    <property type="component" value="Chromosome 1"/>
</dbReference>
<feature type="compositionally biased region" description="Low complexity" evidence="1">
    <location>
        <begin position="8"/>
        <end position="35"/>
    </location>
</feature>
<sequence>MPSCAAMTRRSSSSITCSPSTQWTTSASPMSSQPSSVLLHKLLRGLRT</sequence>
<name>A6I7Z7_RAT</name>